<evidence type="ECO:0000313" key="2">
    <source>
        <dbReference type="EMBL" id="MDJ1484753.1"/>
    </source>
</evidence>
<evidence type="ECO:0000313" key="3">
    <source>
        <dbReference type="Proteomes" id="UP001241110"/>
    </source>
</evidence>
<name>A0AAE3QWL8_9BACT</name>
<gene>
    <name evidence="2" type="ORF">QNI16_29910</name>
</gene>
<proteinExistence type="predicted"/>
<reference evidence="2" key="1">
    <citation type="submission" date="2023-05" db="EMBL/GenBank/DDBJ databases">
        <authorList>
            <person name="Zhang X."/>
        </authorList>
    </citation>
    <scope>NUCLEOTIDE SEQUENCE</scope>
    <source>
        <strain evidence="2">YF14B1</strain>
    </source>
</reference>
<accession>A0AAE3QWL8</accession>
<dbReference type="Proteomes" id="UP001241110">
    <property type="component" value="Unassembled WGS sequence"/>
</dbReference>
<organism evidence="2 3">
    <name type="scientific">Xanthocytophaga flava</name>
    <dbReference type="NCBI Taxonomy" id="3048013"/>
    <lineage>
        <taxon>Bacteria</taxon>
        <taxon>Pseudomonadati</taxon>
        <taxon>Bacteroidota</taxon>
        <taxon>Cytophagia</taxon>
        <taxon>Cytophagales</taxon>
        <taxon>Rhodocytophagaceae</taxon>
        <taxon>Xanthocytophaga</taxon>
    </lineage>
</organism>
<evidence type="ECO:0000256" key="1">
    <source>
        <dbReference type="SAM" id="Phobius"/>
    </source>
</evidence>
<keyword evidence="1" id="KW-1133">Transmembrane helix</keyword>
<dbReference type="AlphaFoldDB" id="A0AAE3QWL8"/>
<protein>
    <submittedName>
        <fullName evidence="2">Uncharacterized protein</fullName>
    </submittedName>
</protein>
<dbReference type="EMBL" id="JASJOS010000016">
    <property type="protein sequence ID" value="MDJ1484753.1"/>
    <property type="molecule type" value="Genomic_DNA"/>
</dbReference>
<keyword evidence="1" id="KW-0472">Membrane</keyword>
<keyword evidence="1" id="KW-0812">Transmembrane</keyword>
<feature type="transmembrane region" description="Helical" evidence="1">
    <location>
        <begin position="123"/>
        <end position="142"/>
    </location>
</feature>
<feature type="transmembrane region" description="Helical" evidence="1">
    <location>
        <begin position="85"/>
        <end position="103"/>
    </location>
</feature>
<dbReference type="RefSeq" id="WP_313986420.1">
    <property type="nucleotide sequence ID" value="NZ_JASJOS010000016.1"/>
</dbReference>
<comment type="caution">
    <text evidence="2">The sequence shown here is derived from an EMBL/GenBank/DDBJ whole genome shotgun (WGS) entry which is preliminary data.</text>
</comment>
<sequence length="148" mass="15444">MNYIKALGSGLAGALSVTLINESVRRFVPNAPRLDLLGSRAVEKSASAMGYSLPSSARYPVAIAGDLLSNSLYYSMSGVGKEKNTLLKGALLGLAAGVGAVALPDKMGLGEQPTNKTGQTQLLTVAYYLVGGLVTAVTARFLTDRFFK</sequence>